<protein>
    <submittedName>
        <fullName evidence="2">SCO family protein</fullName>
    </submittedName>
</protein>
<dbReference type="RefSeq" id="WP_338611000.1">
    <property type="nucleotide sequence ID" value="NZ_CP146276.1"/>
</dbReference>
<sequence>MTKTLRIIKFGAWGLLAFVALAIGLGAILERVNSSPSTGSTGSLAIGGPFELTAHTGETITNEDLAGTPYLVFFGFTHCPDVCPTTLAQLTAVLEQLGPQSEITPLFITVDPERDTQDIMADYVGYFDERILGLRGSLEQTEQAADAFAAYFEKVPLEDGGYTMDHTASVLMMDAQGEFAGTLDIHEPLDTQVEKLRRLTGADA</sequence>
<dbReference type="CDD" id="cd02968">
    <property type="entry name" value="SCO"/>
    <property type="match status" value="1"/>
</dbReference>
<keyword evidence="3" id="KW-1185">Reference proteome</keyword>
<dbReference type="PANTHER" id="PTHR12151:SF25">
    <property type="entry name" value="LINALOOL DEHYDRATASE_ISOMERASE DOMAIN-CONTAINING PROTEIN"/>
    <property type="match status" value="1"/>
</dbReference>
<comment type="similarity">
    <text evidence="1">Belongs to the SCO1/2 family.</text>
</comment>
<dbReference type="EMBL" id="CP146276">
    <property type="protein sequence ID" value="WWT34866.1"/>
    <property type="molecule type" value="Genomic_DNA"/>
</dbReference>
<organism evidence="2 3">
    <name type="scientific">Pelagibacterium nitratireducens</name>
    <dbReference type="NCBI Taxonomy" id="1046114"/>
    <lineage>
        <taxon>Bacteria</taxon>
        <taxon>Pseudomonadati</taxon>
        <taxon>Pseudomonadota</taxon>
        <taxon>Alphaproteobacteria</taxon>
        <taxon>Hyphomicrobiales</taxon>
        <taxon>Devosiaceae</taxon>
        <taxon>Pelagibacterium</taxon>
    </lineage>
</organism>
<dbReference type="InterPro" id="IPR036249">
    <property type="entry name" value="Thioredoxin-like_sf"/>
</dbReference>
<evidence type="ECO:0000313" key="3">
    <source>
        <dbReference type="Proteomes" id="UP001369958"/>
    </source>
</evidence>
<accession>A0ABZ2IAE3</accession>
<dbReference type="SUPFAM" id="SSF52833">
    <property type="entry name" value="Thioredoxin-like"/>
    <property type="match status" value="1"/>
</dbReference>
<gene>
    <name evidence="2" type="ORF">V6617_18430</name>
</gene>
<proteinExistence type="inferred from homology"/>
<evidence type="ECO:0000256" key="1">
    <source>
        <dbReference type="ARBA" id="ARBA00010996"/>
    </source>
</evidence>
<name>A0ABZ2IAE3_9HYPH</name>
<dbReference type="Pfam" id="PF02630">
    <property type="entry name" value="SCO1-SenC"/>
    <property type="match status" value="1"/>
</dbReference>
<evidence type="ECO:0000313" key="2">
    <source>
        <dbReference type="EMBL" id="WWT34866.1"/>
    </source>
</evidence>
<dbReference type="Gene3D" id="3.40.30.10">
    <property type="entry name" value="Glutaredoxin"/>
    <property type="match status" value="1"/>
</dbReference>
<geneLocation type="plasmid" evidence="2 3">
    <name>unnamed</name>
</geneLocation>
<keyword evidence="2" id="KW-0614">Plasmid</keyword>
<dbReference type="PANTHER" id="PTHR12151">
    <property type="entry name" value="ELECTRON TRANSPORT PROTIN SCO1/SENC FAMILY MEMBER"/>
    <property type="match status" value="1"/>
</dbReference>
<dbReference type="Proteomes" id="UP001369958">
    <property type="component" value="Plasmid unnamed"/>
</dbReference>
<dbReference type="InterPro" id="IPR003782">
    <property type="entry name" value="SCO1/SenC"/>
</dbReference>
<reference evidence="2 3" key="1">
    <citation type="submission" date="2024-02" db="EMBL/GenBank/DDBJ databases">
        <title>Complete genome sequence of Pelagibacterium nitratireducens ZH15.</title>
        <authorList>
            <person name="Zhao L.H."/>
        </authorList>
    </citation>
    <scope>NUCLEOTIDE SEQUENCE [LARGE SCALE GENOMIC DNA]</scope>
    <source>
        <strain evidence="2 3">ZH15</strain>
        <plasmid evidence="2 3">unnamed</plasmid>
    </source>
</reference>